<reference evidence="1 2" key="1">
    <citation type="journal article" date="2016" name="Nat. Commun.">
        <title>Thousands of microbial genomes shed light on interconnected biogeochemical processes in an aquifer system.</title>
        <authorList>
            <person name="Anantharaman K."/>
            <person name="Brown C.T."/>
            <person name="Hug L.A."/>
            <person name="Sharon I."/>
            <person name="Castelle C.J."/>
            <person name="Probst A.J."/>
            <person name="Thomas B.C."/>
            <person name="Singh A."/>
            <person name="Wilkins M.J."/>
            <person name="Karaoz U."/>
            <person name="Brodie E.L."/>
            <person name="Williams K.H."/>
            <person name="Hubbard S.S."/>
            <person name="Banfield J.F."/>
        </authorList>
    </citation>
    <scope>NUCLEOTIDE SEQUENCE [LARGE SCALE GENOMIC DNA]</scope>
</reference>
<dbReference type="AlphaFoldDB" id="A0A1F5WZK2"/>
<sequence>MQNDWEFYAKKQYVLNLGQLERIEFLVCKTEWSELLNKEDIRMFAINLVIAEDIADKFYPEEADERLQKRLLKDLADFLDVIRKDAEKLYESENLMMLQERIKVLQTFLENPRQKSAA</sequence>
<proteinExistence type="predicted"/>
<name>A0A1F5WZK2_9BACT</name>
<dbReference type="EMBL" id="MFID01000018">
    <property type="protein sequence ID" value="OGF81085.1"/>
    <property type="molecule type" value="Genomic_DNA"/>
</dbReference>
<accession>A0A1F5WZK2</accession>
<comment type="caution">
    <text evidence="1">The sequence shown here is derived from an EMBL/GenBank/DDBJ whole genome shotgun (WGS) entry which is preliminary data.</text>
</comment>
<dbReference type="STRING" id="1798351.A2930_00750"/>
<protein>
    <submittedName>
        <fullName evidence="1">Uncharacterized protein</fullName>
    </submittedName>
</protein>
<gene>
    <name evidence="1" type="ORF">A2930_00750</name>
</gene>
<organism evidence="1 2">
    <name type="scientific">Candidatus Giovannonibacteria bacterium RIFCSPLOWO2_01_FULL_45_34</name>
    <dbReference type="NCBI Taxonomy" id="1798351"/>
    <lineage>
        <taxon>Bacteria</taxon>
        <taxon>Candidatus Giovannoniibacteriota</taxon>
    </lineage>
</organism>
<evidence type="ECO:0000313" key="2">
    <source>
        <dbReference type="Proteomes" id="UP000178114"/>
    </source>
</evidence>
<evidence type="ECO:0000313" key="1">
    <source>
        <dbReference type="EMBL" id="OGF81085.1"/>
    </source>
</evidence>
<dbReference type="Proteomes" id="UP000178114">
    <property type="component" value="Unassembled WGS sequence"/>
</dbReference>